<dbReference type="InterPro" id="IPR038136">
    <property type="entry name" value="CofD-like_dom_sf"/>
</dbReference>
<feature type="binding site" evidence="3">
    <location>
        <position position="88"/>
    </location>
    <ligand>
        <name>7,8-didemethyl-8-hydroxy-5-deazariboflavin</name>
        <dbReference type="ChEBI" id="CHEBI:59904"/>
    </ligand>
</feature>
<dbReference type="Proteomes" id="UP000062768">
    <property type="component" value="Chromosome I"/>
</dbReference>
<dbReference type="GO" id="GO:0043743">
    <property type="term" value="F:LPPG:FO 2-phospho-L-lactate transferase activity"/>
    <property type="evidence" value="ECO:0007669"/>
    <property type="project" value="UniProtKB-EC"/>
</dbReference>
<dbReference type="Gene3D" id="3.40.50.10680">
    <property type="entry name" value="CofD-like domains"/>
    <property type="match status" value="1"/>
</dbReference>
<gene>
    <name evidence="3 4" type="primary">cofD</name>
    <name evidence="4" type="ORF">MB9_0231</name>
</gene>
<name>A0A0S4FLI7_METFO</name>
<dbReference type="EMBL" id="LN734822">
    <property type="protein sequence ID" value="CEL23886.1"/>
    <property type="molecule type" value="Genomic_DNA"/>
</dbReference>
<dbReference type="InterPro" id="IPR010115">
    <property type="entry name" value="FbiA/CofD"/>
</dbReference>
<dbReference type="PANTHER" id="PTHR43007">
    <property type="entry name" value="2-PHOSPHO-L-LACTATE TRANSFERASE"/>
    <property type="match status" value="1"/>
</dbReference>
<comment type="subunit">
    <text evidence="3">Homodimer.</text>
</comment>
<dbReference type="SUPFAM" id="SSF142338">
    <property type="entry name" value="CofD-like"/>
    <property type="match status" value="1"/>
</dbReference>
<comment type="cofactor">
    <cofactor evidence="3">
        <name>Mg(2+)</name>
        <dbReference type="ChEBI" id="CHEBI:18420"/>
    </cofactor>
</comment>
<proteinExistence type="inferred from homology"/>
<dbReference type="GO" id="GO:0000287">
    <property type="term" value="F:magnesium ion binding"/>
    <property type="evidence" value="ECO:0007669"/>
    <property type="project" value="InterPro"/>
</dbReference>
<protein>
    <recommendedName>
        <fullName evidence="3">2-phospho-L-lactate transferase</fullName>
        <ecNumber evidence="3">2.7.8.28</ecNumber>
    </recommendedName>
    <alternativeName>
        <fullName evidence="3">EPPG:FO PEP transferase</fullName>
    </alternativeName>
</protein>
<dbReference type="EC" id="2.7.8.28" evidence="3"/>
<keyword evidence="1 3" id="KW-0808">Transferase</keyword>
<dbReference type="AlphaFoldDB" id="A0A0S4FLI7"/>
<keyword evidence="2 3" id="KW-0460">Magnesium</keyword>
<evidence type="ECO:0000313" key="5">
    <source>
        <dbReference type="Proteomes" id="UP000062768"/>
    </source>
</evidence>
<dbReference type="GO" id="GO:0052645">
    <property type="term" value="P:F420-0 metabolic process"/>
    <property type="evidence" value="ECO:0007669"/>
    <property type="project" value="UniProtKB-UniRule"/>
</dbReference>
<dbReference type="PATRIC" id="fig|2162.10.peg.242"/>
<comment type="pathway">
    <text evidence="3">Cofactor biosynthesis; coenzyme F420 biosynthesis.</text>
</comment>
<dbReference type="Gene3D" id="1.10.8.240">
    <property type="entry name" value="CofD-like domain"/>
    <property type="match status" value="1"/>
</dbReference>
<dbReference type="UniPathway" id="UPA00071"/>
<dbReference type="NCBIfam" id="TIGR01819">
    <property type="entry name" value="F420_cofD"/>
    <property type="match status" value="1"/>
</dbReference>
<dbReference type="InterPro" id="IPR002882">
    <property type="entry name" value="CofD"/>
</dbReference>
<dbReference type="PANTHER" id="PTHR43007:SF1">
    <property type="entry name" value="2-PHOSPHO-L-LACTATE TRANSFERASE"/>
    <property type="match status" value="1"/>
</dbReference>
<sequence length="301" mass="32998">MISVLSGGTGTPKLLQGMVKLMNPEDITVIVNTLENDYFSGVYVAPDVDTVLYTLAGIINEDTWYGVKDDSFITHDRLKEIGCPETLRIGDRDRAMKIQKTLLMKEHSLSEAVDIQRKELGIKSPVIPMSNQQSQITITTDQGSMGFHQFLVENQGKPQVLDVSCQKVDPAPGLIESIEDSDMVVIGPSNPITSIGPIISAKGVKKALQKTYVVGVSPIVGDKPVSGPAAKFMQAKGHEVSVRGVASMYHDFMDRIIIDQVDANHQEEIEKLILDVMITETIMTNMEDKINLARCTLGENV</sequence>
<accession>A0A0S4FLI7</accession>
<dbReference type="CDD" id="cd07186">
    <property type="entry name" value="CofD_like"/>
    <property type="match status" value="1"/>
</dbReference>
<reference evidence="4" key="1">
    <citation type="submission" date="2014-09" db="EMBL/GenBank/DDBJ databases">
        <authorList>
            <person name="Wibberg D."/>
        </authorList>
    </citation>
    <scope>NUCLEOTIDE SEQUENCE [LARGE SCALE GENOMIC DNA]</scope>
    <source>
        <strain evidence="4">Mb9</strain>
    </source>
</reference>
<feature type="binding site" evidence="3">
    <location>
        <position position="49"/>
    </location>
    <ligand>
        <name>7,8-didemethyl-8-hydroxy-5-deazariboflavin</name>
        <dbReference type="ChEBI" id="CHEBI:59904"/>
    </ligand>
</feature>
<comment type="function">
    <text evidence="3">Catalyzes the transfer of the 2-phospholactate moiety from (2S)-lactyl-2-diphospho-5'-guanosine to 7,8-didemethyl-8-hydroxy-5-deazariboflavin (FO) with the formation of oxidized coenzyme F420-0 and GMP.</text>
</comment>
<dbReference type="RefSeq" id="WP_060537277.1">
    <property type="nucleotide sequence ID" value="NZ_LN734822.1"/>
</dbReference>
<evidence type="ECO:0000256" key="2">
    <source>
        <dbReference type="ARBA" id="ARBA00022842"/>
    </source>
</evidence>
<keyword evidence="5" id="KW-1185">Reference proteome</keyword>
<comment type="catalytic activity">
    <reaction evidence="3">
        <text>(2S)-lactyl-2-diphospho-5'-guanosine + 7,8-didemethyl-8-hydroxy-5-deazariboflavin = oxidized coenzyme F420-0 + GMP + H(+)</text>
        <dbReference type="Rhea" id="RHEA:63444"/>
        <dbReference type="ChEBI" id="CHEBI:15378"/>
        <dbReference type="ChEBI" id="CHEBI:58115"/>
        <dbReference type="ChEBI" id="CHEBI:59435"/>
        <dbReference type="ChEBI" id="CHEBI:59904"/>
        <dbReference type="ChEBI" id="CHEBI:59907"/>
        <dbReference type="EC" id="2.7.8.28"/>
    </reaction>
</comment>
<dbReference type="HAMAP" id="MF_01257">
    <property type="entry name" value="CofD"/>
    <property type="match status" value="1"/>
</dbReference>
<evidence type="ECO:0000313" key="4">
    <source>
        <dbReference type="EMBL" id="CEL23886.1"/>
    </source>
</evidence>
<evidence type="ECO:0000256" key="3">
    <source>
        <dbReference type="HAMAP-Rule" id="MF_01257"/>
    </source>
</evidence>
<comment type="similarity">
    <text evidence="3">Belongs to the CofD family.</text>
</comment>
<dbReference type="GeneID" id="26738497"/>
<dbReference type="Pfam" id="PF01933">
    <property type="entry name" value="CofD"/>
    <property type="match status" value="1"/>
</dbReference>
<organism evidence="4 5">
    <name type="scientific">Methanobacterium formicicum</name>
    <dbReference type="NCBI Taxonomy" id="2162"/>
    <lineage>
        <taxon>Archaea</taxon>
        <taxon>Methanobacteriati</taxon>
        <taxon>Methanobacteriota</taxon>
        <taxon>Methanomada group</taxon>
        <taxon>Methanobacteria</taxon>
        <taxon>Methanobacteriales</taxon>
        <taxon>Methanobacteriaceae</taxon>
        <taxon>Methanobacterium</taxon>
    </lineage>
</organism>
<evidence type="ECO:0000256" key="1">
    <source>
        <dbReference type="ARBA" id="ARBA00022679"/>
    </source>
</evidence>